<dbReference type="RefSeq" id="WP_136395163.1">
    <property type="nucleotide sequence ID" value="NZ_SSND01000003.1"/>
</dbReference>
<dbReference type="OrthoDB" id="288504at2"/>
<evidence type="ECO:0000256" key="1">
    <source>
        <dbReference type="ARBA" id="ARBA00022676"/>
    </source>
</evidence>
<gene>
    <name evidence="5" type="ORF">E7811_13475</name>
</gene>
<evidence type="ECO:0000259" key="4">
    <source>
        <dbReference type="Pfam" id="PF04577"/>
    </source>
</evidence>
<evidence type="ECO:0000313" key="6">
    <source>
        <dbReference type="Proteomes" id="UP000309450"/>
    </source>
</evidence>
<keyword evidence="3" id="KW-0325">Glycoprotein</keyword>
<dbReference type="InterPro" id="IPR049625">
    <property type="entry name" value="Glyco_transf_61_cat"/>
</dbReference>
<evidence type="ECO:0000256" key="3">
    <source>
        <dbReference type="ARBA" id="ARBA00023180"/>
    </source>
</evidence>
<evidence type="ECO:0000256" key="2">
    <source>
        <dbReference type="ARBA" id="ARBA00022679"/>
    </source>
</evidence>
<reference evidence="5 6" key="1">
    <citation type="submission" date="2019-04" db="EMBL/GenBank/DDBJ databases">
        <title>Draft genome sequence of Gemmobacter aestuarii sp. nov.</title>
        <authorList>
            <person name="Hameed A."/>
            <person name="Lin S.-Y."/>
            <person name="Shahina M."/>
            <person name="Lai W.-A."/>
            <person name="Young C.-C."/>
        </authorList>
    </citation>
    <scope>NUCLEOTIDE SEQUENCE [LARGE SCALE GENOMIC DNA]</scope>
    <source>
        <strain evidence="5 6">CC-PW-75</strain>
    </source>
</reference>
<dbReference type="InterPro" id="IPR007657">
    <property type="entry name" value="Glycosyltransferase_61"/>
</dbReference>
<keyword evidence="2 5" id="KW-0808">Transferase</keyword>
<comment type="caution">
    <text evidence="5">The sequence shown here is derived from an EMBL/GenBank/DDBJ whole genome shotgun (WGS) entry which is preliminary data.</text>
</comment>
<dbReference type="EMBL" id="SSND01000003">
    <property type="protein sequence ID" value="THD83135.1"/>
    <property type="molecule type" value="Genomic_DNA"/>
</dbReference>
<name>A0A4S3MM58_9RHOB</name>
<dbReference type="PANTHER" id="PTHR20961">
    <property type="entry name" value="GLYCOSYLTRANSFERASE"/>
    <property type="match status" value="1"/>
</dbReference>
<dbReference type="Proteomes" id="UP000309450">
    <property type="component" value="Unassembled WGS sequence"/>
</dbReference>
<keyword evidence="1" id="KW-0328">Glycosyltransferase</keyword>
<proteinExistence type="predicted"/>
<evidence type="ECO:0000313" key="5">
    <source>
        <dbReference type="EMBL" id="THD83135.1"/>
    </source>
</evidence>
<sequence>MRFLTLSETAHSTGTHPRQIYREDTGAYLADPDKHDVCAPFGLVIDEGAVSHEGDDRIIREGGNLWKIGPGKEVPCRFDGTPSPRVPNAPFHENCVILGFHFRIFNNIGHFISDQLPILFHEDRLWDAGFRKIVISQIRSEPLMARIREMVALLCRHPFEVVFETHAREIRMRHALVPQGLSINPHGKAPELAHLFRRALRPAPAPGERVKLYVSRLDAGDRHPVDEPGLAAFLERHGYITVRASELTIPQSRDLFGRAEIVLGPMGAALAHMVFCQPGTKLVVFSPEAADGNWFGTLARILGLDLLSYWTPHTGERTELRRFSEDFAVDRDRLLAVTEDFAAGRVAV</sequence>
<dbReference type="Pfam" id="PF04577">
    <property type="entry name" value="Glyco_transf_61"/>
    <property type="match status" value="1"/>
</dbReference>
<organism evidence="5 6">
    <name type="scientific">Aliigemmobacter aestuarii</name>
    <dbReference type="NCBI Taxonomy" id="1445661"/>
    <lineage>
        <taxon>Bacteria</taxon>
        <taxon>Pseudomonadati</taxon>
        <taxon>Pseudomonadota</taxon>
        <taxon>Alphaproteobacteria</taxon>
        <taxon>Rhodobacterales</taxon>
        <taxon>Paracoccaceae</taxon>
        <taxon>Aliigemmobacter</taxon>
    </lineage>
</organism>
<keyword evidence="6" id="KW-1185">Reference proteome</keyword>
<dbReference type="GO" id="GO:0016757">
    <property type="term" value="F:glycosyltransferase activity"/>
    <property type="evidence" value="ECO:0007669"/>
    <property type="project" value="UniProtKB-KW"/>
</dbReference>
<accession>A0A4S3MM58</accession>
<dbReference type="AlphaFoldDB" id="A0A4S3MM58"/>
<feature type="domain" description="Glycosyltransferase 61 catalytic" evidence="4">
    <location>
        <begin position="109"/>
        <end position="283"/>
    </location>
</feature>
<protein>
    <submittedName>
        <fullName evidence="5">Glycosyltransferase family 61 protein</fullName>
    </submittedName>
</protein>